<gene>
    <name evidence="2" type="ORF">KS4_35230</name>
</gene>
<sequence precursor="true">MNKPITLLLTLLTILTAYSSSLIAQDQQATYDLRPATWKANQTTRYEFWNRRDRNINMSFAGDSRDSTDAYESTGETTWIVDRVNADGSSTCRMKIDWLKITLIGPTGDEVAVDSRENNPAPYEEYGNLLKAMCSAWLTYEIGADGSVNSVSGMDQMVSQVDNPDDLPTELDFIESASDLAQLIGPPPALVIGGSWQHDFRWSYNVGLPGVKAFMNYDMDFTLTNVEDIETIPVATVDGTGSMTLEIDQASIPAEAPPVNIRLINSSLQSQVLFDLTRSEAVGRNLSQDETINITISTPNGELLQVIQTKHQGQVLRLSEE</sequence>
<evidence type="ECO:0000313" key="3">
    <source>
        <dbReference type="Proteomes" id="UP000317369"/>
    </source>
</evidence>
<organism evidence="2 3">
    <name type="scientific">Poriferisphaera corsica</name>
    <dbReference type="NCBI Taxonomy" id="2528020"/>
    <lineage>
        <taxon>Bacteria</taxon>
        <taxon>Pseudomonadati</taxon>
        <taxon>Planctomycetota</taxon>
        <taxon>Phycisphaerae</taxon>
        <taxon>Phycisphaerales</taxon>
        <taxon>Phycisphaeraceae</taxon>
        <taxon>Poriferisphaera</taxon>
    </lineage>
</organism>
<dbReference type="AlphaFoldDB" id="A0A517YYY9"/>
<keyword evidence="1" id="KW-0732">Signal</keyword>
<evidence type="ECO:0000313" key="2">
    <source>
        <dbReference type="EMBL" id="QDU35442.1"/>
    </source>
</evidence>
<evidence type="ECO:0000256" key="1">
    <source>
        <dbReference type="SAM" id="SignalP"/>
    </source>
</evidence>
<dbReference type="Proteomes" id="UP000317369">
    <property type="component" value="Chromosome"/>
</dbReference>
<dbReference type="EMBL" id="CP036425">
    <property type="protein sequence ID" value="QDU35442.1"/>
    <property type="molecule type" value="Genomic_DNA"/>
</dbReference>
<accession>A0A517YYY9</accession>
<feature type="chain" id="PRO_5021786980" evidence="1">
    <location>
        <begin position="25"/>
        <end position="321"/>
    </location>
</feature>
<keyword evidence="3" id="KW-1185">Reference proteome</keyword>
<dbReference type="RefSeq" id="WP_145080808.1">
    <property type="nucleotide sequence ID" value="NZ_CP036425.1"/>
</dbReference>
<dbReference type="KEGG" id="pcor:KS4_35230"/>
<reference evidence="2 3" key="1">
    <citation type="submission" date="2019-02" db="EMBL/GenBank/DDBJ databases">
        <title>Deep-cultivation of Planctomycetes and their phenomic and genomic characterization uncovers novel biology.</title>
        <authorList>
            <person name="Wiegand S."/>
            <person name="Jogler M."/>
            <person name="Boedeker C."/>
            <person name="Pinto D."/>
            <person name="Vollmers J."/>
            <person name="Rivas-Marin E."/>
            <person name="Kohn T."/>
            <person name="Peeters S.H."/>
            <person name="Heuer A."/>
            <person name="Rast P."/>
            <person name="Oberbeckmann S."/>
            <person name="Bunk B."/>
            <person name="Jeske O."/>
            <person name="Meyerdierks A."/>
            <person name="Storesund J.E."/>
            <person name="Kallscheuer N."/>
            <person name="Luecker S."/>
            <person name="Lage O.M."/>
            <person name="Pohl T."/>
            <person name="Merkel B.J."/>
            <person name="Hornburger P."/>
            <person name="Mueller R.-W."/>
            <person name="Bruemmer F."/>
            <person name="Labrenz M."/>
            <person name="Spormann A.M."/>
            <person name="Op den Camp H."/>
            <person name="Overmann J."/>
            <person name="Amann R."/>
            <person name="Jetten M.S.M."/>
            <person name="Mascher T."/>
            <person name="Medema M.H."/>
            <person name="Devos D.P."/>
            <person name="Kaster A.-K."/>
            <person name="Ovreas L."/>
            <person name="Rohde M."/>
            <person name="Galperin M.Y."/>
            <person name="Jogler C."/>
        </authorList>
    </citation>
    <scope>NUCLEOTIDE SEQUENCE [LARGE SCALE GENOMIC DNA]</scope>
    <source>
        <strain evidence="2 3">KS4</strain>
    </source>
</reference>
<name>A0A517YYY9_9BACT</name>
<feature type="signal peptide" evidence="1">
    <location>
        <begin position="1"/>
        <end position="24"/>
    </location>
</feature>
<proteinExistence type="predicted"/>
<protein>
    <submittedName>
        <fullName evidence="2">Uncharacterized protein</fullName>
    </submittedName>
</protein>